<dbReference type="CDD" id="cd04301">
    <property type="entry name" value="NAT_SF"/>
    <property type="match status" value="1"/>
</dbReference>
<dbReference type="RefSeq" id="WP_122953082.1">
    <property type="nucleotide sequence ID" value="NZ_BJOD01000063.1"/>
</dbReference>
<name>A0A3M8AT32_9BACL</name>
<accession>A0A3M8AT32</accession>
<reference evidence="3 4" key="1">
    <citation type="submission" date="2018-10" db="EMBL/GenBank/DDBJ databases">
        <title>Phylogenomics of Brevibacillus.</title>
        <authorList>
            <person name="Dunlap C."/>
        </authorList>
    </citation>
    <scope>NUCLEOTIDE SEQUENCE [LARGE SCALE GENOMIC DNA]</scope>
    <source>
        <strain evidence="3 4">NRRL NRS 1219</strain>
    </source>
</reference>
<reference evidence="2 5" key="2">
    <citation type="submission" date="2019-06" db="EMBL/GenBank/DDBJ databases">
        <title>Whole genome shotgun sequence of Brevibacillus agri NBRC 15538.</title>
        <authorList>
            <person name="Hosoyama A."/>
            <person name="Uohara A."/>
            <person name="Ohji S."/>
            <person name="Ichikawa N."/>
        </authorList>
    </citation>
    <scope>NUCLEOTIDE SEQUENCE [LARGE SCALE GENOMIC DNA]</scope>
    <source>
        <strain evidence="2 5">NBRC 15538</strain>
    </source>
</reference>
<protein>
    <submittedName>
        <fullName evidence="3">GNAT family N-acetyltransferase</fullName>
    </submittedName>
</protein>
<dbReference type="Gene3D" id="3.40.630.30">
    <property type="match status" value="1"/>
</dbReference>
<gene>
    <name evidence="2" type="ORF">BAG01nite_43060</name>
    <name evidence="3" type="ORF">EB820_15475</name>
</gene>
<dbReference type="EMBL" id="RHHN01000046">
    <property type="protein sequence ID" value="RNB53755.1"/>
    <property type="molecule type" value="Genomic_DNA"/>
</dbReference>
<dbReference type="PANTHER" id="PTHR43415">
    <property type="entry name" value="SPERMIDINE N(1)-ACETYLTRANSFERASE"/>
    <property type="match status" value="1"/>
</dbReference>
<keyword evidence="5" id="KW-1185">Reference proteome</keyword>
<feature type="domain" description="N-acetyltransferase" evidence="1">
    <location>
        <begin position="10"/>
        <end position="169"/>
    </location>
</feature>
<sequence length="174" mass="19495">MTLKLTGERLAIRELQRADLPFVLEVYNSNPGYNLLRHNVSTMTLSELEAEYDSTLAIPQGYWLLLAVEGTPVGVMHVVLASDSEPKSWISLLVLHASWQKKGLGKEAVKLFESFCAVHGTRHIHHGVIAHNESALRFWGRLGYEQYRQVEAPVGLLTQPVLLVAKWLDSPSEP</sequence>
<organism evidence="3 4">
    <name type="scientific">Brevibacillus agri</name>
    <dbReference type="NCBI Taxonomy" id="51101"/>
    <lineage>
        <taxon>Bacteria</taxon>
        <taxon>Bacillati</taxon>
        <taxon>Bacillota</taxon>
        <taxon>Bacilli</taxon>
        <taxon>Bacillales</taxon>
        <taxon>Paenibacillaceae</taxon>
        <taxon>Brevibacillus</taxon>
    </lineage>
</organism>
<evidence type="ECO:0000313" key="4">
    <source>
        <dbReference type="Proteomes" id="UP000276178"/>
    </source>
</evidence>
<keyword evidence="3" id="KW-0808">Transferase</keyword>
<dbReference type="OrthoDB" id="9782266at2"/>
<proteinExistence type="predicted"/>
<dbReference type="GeneID" id="82813342"/>
<dbReference type="PROSITE" id="PS51186">
    <property type="entry name" value="GNAT"/>
    <property type="match status" value="1"/>
</dbReference>
<dbReference type="InterPro" id="IPR016181">
    <property type="entry name" value="Acyl_CoA_acyltransferase"/>
</dbReference>
<dbReference type="SUPFAM" id="SSF55729">
    <property type="entry name" value="Acyl-CoA N-acyltransferases (Nat)"/>
    <property type="match status" value="1"/>
</dbReference>
<dbReference type="AlphaFoldDB" id="A0A3M8AT32"/>
<evidence type="ECO:0000313" key="3">
    <source>
        <dbReference type="EMBL" id="RNB53755.1"/>
    </source>
</evidence>
<comment type="caution">
    <text evidence="3">The sequence shown here is derived from an EMBL/GenBank/DDBJ whole genome shotgun (WGS) entry which is preliminary data.</text>
</comment>
<evidence type="ECO:0000313" key="5">
    <source>
        <dbReference type="Proteomes" id="UP000317180"/>
    </source>
</evidence>
<evidence type="ECO:0000313" key="2">
    <source>
        <dbReference type="EMBL" id="GED28204.1"/>
    </source>
</evidence>
<dbReference type="EMBL" id="BJOD01000063">
    <property type="protein sequence ID" value="GED28204.1"/>
    <property type="molecule type" value="Genomic_DNA"/>
</dbReference>
<dbReference type="Proteomes" id="UP000317180">
    <property type="component" value="Unassembled WGS sequence"/>
</dbReference>
<dbReference type="InterPro" id="IPR000182">
    <property type="entry name" value="GNAT_dom"/>
</dbReference>
<dbReference type="PANTHER" id="PTHR43415:SF3">
    <property type="entry name" value="GNAT-FAMILY ACETYLTRANSFERASE"/>
    <property type="match status" value="1"/>
</dbReference>
<evidence type="ECO:0000259" key="1">
    <source>
        <dbReference type="PROSITE" id="PS51186"/>
    </source>
</evidence>
<dbReference type="GO" id="GO:0016747">
    <property type="term" value="F:acyltransferase activity, transferring groups other than amino-acyl groups"/>
    <property type="evidence" value="ECO:0007669"/>
    <property type="project" value="InterPro"/>
</dbReference>
<dbReference type="Pfam" id="PF00583">
    <property type="entry name" value="Acetyltransf_1"/>
    <property type="match status" value="1"/>
</dbReference>
<dbReference type="Proteomes" id="UP000276178">
    <property type="component" value="Unassembled WGS sequence"/>
</dbReference>